<gene>
    <name evidence="2" type="ORF">Pan216_38380</name>
</gene>
<name>A0A518B7L1_9BACT</name>
<dbReference type="KEGG" id="knv:Pan216_38380"/>
<dbReference type="AlphaFoldDB" id="A0A518B7L1"/>
<reference evidence="2 3" key="1">
    <citation type="submission" date="2019-02" db="EMBL/GenBank/DDBJ databases">
        <title>Deep-cultivation of Planctomycetes and their phenomic and genomic characterization uncovers novel biology.</title>
        <authorList>
            <person name="Wiegand S."/>
            <person name="Jogler M."/>
            <person name="Boedeker C."/>
            <person name="Pinto D."/>
            <person name="Vollmers J."/>
            <person name="Rivas-Marin E."/>
            <person name="Kohn T."/>
            <person name="Peeters S.H."/>
            <person name="Heuer A."/>
            <person name="Rast P."/>
            <person name="Oberbeckmann S."/>
            <person name="Bunk B."/>
            <person name="Jeske O."/>
            <person name="Meyerdierks A."/>
            <person name="Storesund J.E."/>
            <person name="Kallscheuer N."/>
            <person name="Luecker S."/>
            <person name="Lage O.M."/>
            <person name="Pohl T."/>
            <person name="Merkel B.J."/>
            <person name="Hornburger P."/>
            <person name="Mueller R.-W."/>
            <person name="Bruemmer F."/>
            <person name="Labrenz M."/>
            <person name="Spormann A.M."/>
            <person name="Op den Camp H."/>
            <person name="Overmann J."/>
            <person name="Amann R."/>
            <person name="Jetten M.S.M."/>
            <person name="Mascher T."/>
            <person name="Medema M.H."/>
            <person name="Devos D.P."/>
            <person name="Kaster A.-K."/>
            <person name="Ovreas L."/>
            <person name="Rohde M."/>
            <person name="Galperin M.Y."/>
            <person name="Jogler C."/>
        </authorList>
    </citation>
    <scope>NUCLEOTIDE SEQUENCE [LARGE SCALE GENOMIC DNA]</scope>
    <source>
        <strain evidence="2 3">Pan216</strain>
    </source>
</reference>
<organism evidence="2 3">
    <name type="scientific">Kolteria novifilia</name>
    <dbReference type="NCBI Taxonomy" id="2527975"/>
    <lineage>
        <taxon>Bacteria</taxon>
        <taxon>Pseudomonadati</taxon>
        <taxon>Planctomycetota</taxon>
        <taxon>Planctomycetia</taxon>
        <taxon>Kolteriales</taxon>
        <taxon>Kolteriaceae</taxon>
        <taxon>Kolteria</taxon>
    </lineage>
</organism>
<keyword evidence="3" id="KW-1185">Reference proteome</keyword>
<feature type="compositionally biased region" description="Basic and acidic residues" evidence="1">
    <location>
        <begin position="15"/>
        <end position="30"/>
    </location>
</feature>
<dbReference type="EMBL" id="CP036279">
    <property type="protein sequence ID" value="QDU62964.1"/>
    <property type="molecule type" value="Genomic_DNA"/>
</dbReference>
<feature type="region of interest" description="Disordered" evidence="1">
    <location>
        <begin position="1"/>
        <end position="43"/>
    </location>
</feature>
<evidence type="ECO:0000313" key="2">
    <source>
        <dbReference type="EMBL" id="QDU62964.1"/>
    </source>
</evidence>
<proteinExistence type="predicted"/>
<evidence type="ECO:0000313" key="3">
    <source>
        <dbReference type="Proteomes" id="UP000317093"/>
    </source>
</evidence>
<feature type="region of interest" description="Disordered" evidence="1">
    <location>
        <begin position="65"/>
        <end position="84"/>
    </location>
</feature>
<sequence>MNHGGPSVRLLPDGIWKKIGEPQRPRRDTEGGSQKFLDAKDGRAGVPLKRPRLLVHLDGAEFFNGNAVGQHSPGSRSAPWVTKI</sequence>
<evidence type="ECO:0000256" key="1">
    <source>
        <dbReference type="SAM" id="MobiDB-lite"/>
    </source>
</evidence>
<protein>
    <submittedName>
        <fullName evidence="2">Uncharacterized protein</fullName>
    </submittedName>
</protein>
<dbReference type="Proteomes" id="UP000317093">
    <property type="component" value="Chromosome"/>
</dbReference>
<accession>A0A518B7L1</accession>